<evidence type="ECO:0000256" key="3">
    <source>
        <dbReference type="RuleBase" id="RU362118"/>
    </source>
</evidence>
<dbReference type="Gene3D" id="3.90.1150.10">
    <property type="entry name" value="Aspartate Aminotransferase, domain 1"/>
    <property type="match status" value="1"/>
</dbReference>
<protein>
    <submittedName>
        <fullName evidence="4">Cystathionine gamma-synthase</fullName>
    </submittedName>
</protein>
<evidence type="ECO:0000313" key="5">
    <source>
        <dbReference type="Proteomes" id="UP000547674"/>
    </source>
</evidence>
<evidence type="ECO:0000256" key="1">
    <source>
        <dbReference type="ARBA" id="ARBA00001933"/>
    </source>
</evidence>
<dbReference type="InterPro" id="IPR015422">
    <property type="entry name" value="PyrdxlP-dep_Trfase_small"/>
</dbReference>
<comment type="similarity">
    <text evidence="3">Belongs to the trans-sulfuration enzymes family.</text>
</comment>
<dbReference type="GO" id="GO:0030170">
    <property type="term" value="F:pyridoxal phosphate binding"/>
    <property type="evidence" value="ECO:0007669"/>
    <property type="project" value="InterPro"/>
</dbReference>
<dbReference type="PANTHER" id="PTHR11808">
    <property type="entry name" value="TRANS-SULFURATION ENZYME FAMILY MEMBER"/>
    <property type="match status" value="1"/>
</dbReference>
<dbReference type="InterPro" id="IPR015424">
    <property type="entry name" value="PyrdxlP-dep_Trfase"/>
</dbReference>
<dbReference type="InterPro" id="IPR000277">
    <property type="entry name" value="Cys/Met-Metab_PyrdxlP-dep_enz"/>
</dbReference>
<reference evidence="4 5" key="1">
    <citation type="submission" date="2020-03" db="EMBL/GenBank/DDBJ databases">
        <title>Metabolic flexibility allows generalist bacteria to become dominant in a frequently disturbed ecosystem.</title>
        <authorList>
            <person name="Chen Y.-J."/>
            <person name="Leung P.M."/>
            <person name="Bay S.K."/>
            <person name="Hugenholtz P."/>
            <person name="Kessler A.J."/>
            <person name="Shelley G."/>
            <person name="Waite D.W."/>
            <person name="Cook P.L."/>
            <person name="Greening C."/>
        </authorList>
    </citation>
    <scope>NUCLEOTIDE SEQUENCE [LARGE SCALE GENOMIC DNA]</scope>
    <source>
        <strain evidence="4">SS_bin_28</strain>
    </source>
</reference>
<dbReference type="Proteomes" id="UP000547674">
    <property type="component" value="Unassembled WGS sequence"/>
</dbReference>
<feature type="non-terminal residue" evidence="4">
    <location>
        <position position="1"/>
    </location>
</feature>
<organism evidence="4 5">
    <name type="scientific">Eiseniibacteriota bacterium</name>
    <dbReference type="NCBI Taxonomy" id="2212470"/>
    <lineage>
        <taxon>Bacteria</taxon>
        <taxon>Candidatus Eiseniibacteriota</taxon>
    </lineage>
</organism>
<dbReference type="SUPFAM" id="SSF53383">
    <property type="entry name" value="PLP-dependent transferases"/>
    <property type="match status" value="1"/>
</dbReference>
<sequence length="62" mass="6642">LFYLAESLGGIESLICHPASMTHAAVPAAERAKVGLTDGLIRFSVGCEDIEDLLKDIENALR</sequence>
<dbReference type="EMBL" id="JABDJR010000236">
    <property type="protein sequence ID" value="NNF06340.1"/>
    <property type="molecule type" value="Genomic_DNA"/>
</dbReference>
<evidence type="ECO:0000313" key="4">
    <source>
        <dbReference type="EMBL" id="NNF06340.1"/>
    </source>
</evidence>
<dbReference type="PANTHER" id="PTHR11808:SF15">
    <property type="entry name" value="CYSTATHIONINE GAMMA-LYASE"/>
    <property type="match status" value="1"/>
</dbReference>
<gene>
    <name evidence="4" type="ORF">HKN21_06240</name>
</gene>
<dbReference type="GO" id="GO:0019343">
    <property type="term" value="P:cysteine biosynthetic process via cystathionine"/>
    <property type="evidence" value="ECO:0007669"/>
    <property type="project" value="TreeGrafter"/>
</dbReference>
<evidence type="ECO:0000256" key="2">
    <source>
        <dbReference type="ARBA" id="ARBA00022898"/>
    </source>
</evidence>
<comment type="caution">
    <text evidence="4">The sequence shown here is derived from an EMBL/GenBank/DDBJ whole genome shotgun (WGS) entry which is preliminary data.</text>
</comment>
<keyword evidence="2 3" id="KW-0663">Pyridoxal phosphate</keyword>
<dbReference type="GO" id="GO:0003962">
    <property type="term" value="F:cystathionine gamma-synthase activity"/>
    <property type="evidence" value="ECO:0007669"/>
    <property type="project" value="TreeGrafter"/>
</dbReference>
<dbReference type="Pfam" id="PF01053">
    <property type="entry name" value="Cys_Met_Meta_PP"/>
    <property type="match status" value="1"/>
</dbReference>
<name>A0A7Y2E7Y3_UNCEI</name>
<dbReference type="GO" id="GO:0005737">
    <property type="term" value="C:cytoplasm"/>
    <property type="evidence" value="ECO:0007669"/>
    <property type="project" value="TreeGrafter"/>
</dbReference>
<comment type="cofactor">
    <cofactor evidence="1 3">
        <name>pyridoxal 5'-phosphate</name>
        <dbReference type="ChEBI" id="CHEBI:597326"/>
    </cofactor>
</comment>
<dbReference type="GO" id="GO:0004123">
    <property type="term" value="F:cystathionine gamma-lyase activity"/>
    <property type="evidence" value="ECO:0007669"/>
    <property type="project" value="TreeGrafter"/>
</dbReference>
<accession>A0A7Y2E7Y3</accession>
<dbReference type="AlphaFoldDB" id="A0A7Y2E7Y3"/>
<dbReference type="GO" id="GO:0019346">
    <property type="term" value="P:transsulfuration"/>
    <property type="evidence" value="ECO:0007669"/>
    <property type="project" value="InterPro"/>
</dbReference>
<proteinExistence type="inferred from homology"/>